<dbReference type="RefSeq" id="WP_004520676.1">
    <property type="nucleotide sequence ID" value="NZ_ACEO02000011.1"/>
</dbReference>
<dbReference type="CDD" id="cd11530">
    <property type="entry name" value="NTP-PPase_DR2231_like"/>
    <property type="match status" value="1"/>
</dbReference>
<organism evidence="1 2">
    <name type="scientific">Neisseria subflava NJ9703</name>
    <dbReference type="NCBI Taxonomy" id="546268"/>
    <lineage>
        <taxon>Bacteria</taxon>
        <taxon>Pseudomonadati</taxon>
        <taxon>Pseudomonadota</taxon>
        <taxon>Betaproteobacteria</taxon>
        <taxon>Neisseriales</taxon>
        <taxon>Neisseriaceae</taxon>
        <taxon>Neisseria</taxon>
    </lineage>
</organism>
<sequence>MNIKDIIEWFKVAKPKPTTDDIAVQIGCHFEEIAEMQEALMRGTHLRNHIATYANKFKVKEQTTVRTVEFVKESQNRSTELLDALCDQIVTAIGVGYMMGFDMVGALDEVNKSNWSKFKDGVPVFDENGKIAKADGYFKPDLAKFLKAGHAPASE</sequence>
<accession>A0A9W5IPQ1</accession>
<dbReference type="Gene3D" id="1.10.3420.10">
    <property type="entry name" value="putative ntp pyrophosphohydrolase like domain"/>
    <property type="match status" value="1"/>
</dbReference>
<dbReference type="InterPro" id="IPR023292">
    <property type="entry name" value="NTP_PyroPHydrolase-like_dom_sf"/>
</dbReference>
<dbReference type="InterPro" id="IPR033653">
    <property type="entry name" value="NTP-PPase_DR2231-like"/>
</dbReference>
<dbReference type="Proteomes" id="UP000004621">
    <property type="component" value="Unassembled WGS sequence"/>
</dbReference>
<dbReference type="AlphaFoldDB" id="A0A9W5IPQ1"/>
<protein>
    <recommendedName>
        <fullName evidence="3">Phosphoribosyl-ATP pyrophosphohydrolase</fullName>
    </recommendedName>
</protein>
<evidence type="ECO:0000313" key="1">
    <source>
        <dbReference type="EMBL" id="EFC51403.1"/>
    </source>
</evidence>
<evidence type="ECO:0008006" key="3">
    <source>
        <dbReference type="Google" id="ProtNLM"/>
    </source>
</evidence>
<name>A0A9W5IPQ1_NEISU</name>
<evidence type="ECO:0000313" key="2">
    <source>
        <dbReference type="Proteomes" id="UP000004621"/>
    </source>
</evidence>
<reference evidence="1 2" key="1">
    <citation type="submission" date="2010-01" db="EMBL/GenBank/DDBJ databases">
        <authorList>
            <person name="Weinstock G."/>
            <person name="Sodergren E."/>
            <person name="Clifton S."/>
            <person name="Fulton L."/>
            <person name="Fulton B."/>
            <person name="Courtney L."/>
            <person name="Fronick C."/>
            <person name="Harrison M."/>
            <person name="Strong C."/>
            <person name="Farmer C."/>
            <person name="Delahaunty K."/>
            <person name="Markovic C."/>
            <person name="Hall O."/>
            <person name="Minx P."/>
            <person name="Tomlinson C."/>
            <person name="Mitreva M."/>
            <person name="Nelson J."/>
            <person name="Hou S."/>
            <person name="Wollam A."/>
            <person name="Pepin K.H."/>
            <person name="Johnson M."/>
            <person name="Bhonagiri V."/>
            <person name="Nash W.E."/>
            <person name="Warren W."/>
            <person name="Chinwalla A."/>
            <person name="Mardis E.R."/>
            <person name="Wilson R.K."/>
        </authorList>
    </citation>
    <scope>NUCLEOTIDE SEQUENCE [LARGE SCALE GENOMIC DNA]</scope>
    <source>
        <strain evidence="1 2">NJ9703</strain>
    </source>
</reference>
<proteinExistence type="predicted"/>
<dbReference type="EMBL" id="ACEO02000011">
    <property type="protein sequence ID" value="EFC51403.1"/>
    <property type="molecule type" value="Genomic_DNA"/>
</dbReference>
<gene>
    <name evidence="1" type="ORF">NEISUBOT_05130</name>
</gene>
<comment type="caution">
    <text evidence="1">The sequence shown here is derived from an EMBL/GenBank/DDBJ whole genome shotgun (WGS) entry which is preliminary data.</text>
</comment>